<proteinExistence type="predicted"/>
<sequence>MLDVGTYYETLLQNDLYLGEEHLEILDEFGESVVQGNAGASGRLLGTVIAQGRLLSEFVNQKIVVVGAGSVWLGVSKMALHAVARMALAGIREIDATETVLI</sequence>
<organism evidence="1 2">
    <name type="scientific">Camelina sativa</name>
    <name type="common">False flax</name>
    <name type="synonym">Myagrum sativum</name>
    <dbReference type="NCBI Taxonomy" id="90675"/>
    <lineage>
        <taxon>Eukaryota</taxon>
        <taxon>Viridiplantae</taxon>
        <taxon>Streptophyta</taxon>
        <taxon>Embryophyta</taxon>
        <taxon>Tracheophyta</taxon>
        <taxon>Spermatophyta</taxon>
        <taxon>Magnoliopsida</taxon>
        <taxon>eudicotyledons</taxon>
        <taxon>Gunneridae</taxon>
        <taxon>Pentapetalae</taxon>
        <taxon>rosids</taxon>
        <taxon>malvids</taxon>
        <taxon>Brassicales</taxon>
        <taxon>Brassicaceae</taxon>
        <taxon>Camelineae</taxon>
        <taxon>Camelina</taxon>
    </lineage>
</organism>
<protein>
    <submittedName>
        <fullName evidence="2">NAD-dependent malic enzyme 2, mitochondrial-like</fullName>
    </submittedName>
</protein>
<reference evidence="1" key="1">
    <citation type="journal article" date="2014" name="Nat. Commun.">
        <title>The emerging biofuel crop Camelina sativa retains a highly undifferentiated hexaploid genome structure.</title>
        <authorList>
            <person name="Kagale S."/>
            <person name="Koh C."/>
            <person name="Nixon J."/>
            <person name="Bollina V."/>
            <person name="Clarke W.E."/>
            <person name="Tuteja R."/>
            <person name="Spillane C."/>
            <person name="Robinson S.J."/>
            <person name="Links M.G."/>
            <person name="Clarke C."/>
            <person name="Higgins E.E."/>
            <person name="Huebert T."/>
            <person name="Sharpe A.G."/>
            <person name="Parkin I.A."/>
        </authorList>
    </citation>
    <scope>NUCLEOTIDE SEQUENCE [LARGE SCALE GENOMIC DNA]</scope>
    <source>
        <strain evidence="1">cv. DH55</strain>
    </source>
</reference>
<dbReference type="GeneID" id="104792829"/>
<evidence type="ECO:0000313" key="2">
    <source>
        <dbReference type="RefSeq" id="XP_010517367.1"/>
    </source>
</evidence>
<evidence type="ECO:0000313" key="1">
    <source>
        <dbReference type="Proteomes" id="UP000694864"/>
    </source>
</evidence>
<dbReference type="RefSeq" id="XP_010517367.1">
    <property type="nucleotide sequence ID" value="XM_010519065.2"/>
</dbReference>
<reference evidence="2" key="2">
    <citation type="submission" date="2025-08" db="UniProtKB">
        <authorList>
            <consortium name="RefSeq"/>
        </authorList>
    </citation>
    <scope>IDENTIFICATION</scope>
    <source>
        <tissue evidence="2">Leaf</tissue>
    </source>
</reference>
<accession>A0ABM0ZLD5</accession>
<dbReference type="Proteomes" id="UP000694864">
    <property type="component" value="Chromosome 6"/>
</dbReference>
<name>A0ABM0ZLD5_CAMSA</name>
<gene>
    <name evidence="2" type="primary">LOC104792829</name>
</gene>
<keyword evidence="1" id="KW-1185">Reference proteome</keyword>